<dbReference type="PANTHER" id="PTHR43214">
    <property type="entry name" value="TWO-COMPONENT RESPONSE REGULATOR"/>
    <property type="match status" value="1"/>
</dbReference>
<sequence>MAAADAALIRVLVADDQSVVRAGIAAILDAEADMTVVGQAADGAEALALIAATVPDVAVLDVRMPRVDGLAVAAEVSVRHPRTRVVVLTTFGLDEYVFAALRAGAAGFMLKDAEPERVVDAVRVVAAGEALLDPGITGRLIQHFATGPGPGAAQRLERLTPRETQVLTRVARGLSNAEIAADLGISPATVKDHVAVVLAKLAVRDRVQATIAAYETGLVRPGVA</sequence>
<dbReference type="InterPro" id="IPR058245">
    <property type="entry name" value="NreC/VraR/RcsB-like_REC"/>
</dbReference>
<dbReference type="GO" id="GO:0006355">
    <property type="term" value="P:regulation of DNA-templated transcription"/>
    <property type="evidence" value="ECO:0007669"/>
    <property type="project" value="InterPro"/>
</dbReference>
<dbReference type="SUPFAM" id="SSF46894">
    <property type="entry name" value="C-terminal effector domain of the bipartite response regulators"/>
    <property type="match status" value="1"/>
</dbReference>
<keyword evidence="2" id="KW-0805">Transcription regulation</keyword>
<gene>
    <name evidence="8" type="ORF">GCM10007977_030250</name>
</gene>
<comment type="caution">
    <text evidence="8">The sequence shown here is derived from an EMBL/GenBank/DDBJ whole genome shotgun (WGS) entry which is preliminary data.</text>
</comment>
<keyword evidence="9" id="KW-1185">Reference proteome</keyword>
<dbReference type="AlphaFoldDB" id="A0A917TKU8"/>
<dbReference type="SUPFAM" id="SSF52172">
    <property type="entry name" value="CheY-like"/>
    <property type="match status" value="1"/>
</dbReference>
<dbReference type="CDD" id="cd06170">
    <property type="entry name" value="LuxR_C_like"/>
    <property type="match status" value="1"/>
</dbReference>
<dbReference type="InterPro" id="IPR011006">
    <property type="entry name" value="CheY-like_superfamily"/>
</dbReference>
<reference evidence="8" key="2">
    <citation type="submission" date="2020-09" db="EMBL/GenBank/DDBJ databases">
        <authorList>
            <person name="Sun Q."/>
            <person name="Ohkuma M."/>
        </authorList>
    </citation>
    <scope>NUCLEOTIDE SEQUENCE</scope>
    <source>
        <strain evidence="8">JCM 19831</strain>
    </source>
</reference>
<dbReference type="PRINTS" id="PR00038">
    <property type="entry name" value="HTHLUXR"/>
</dbReference>
<feature type="modified residue" description="4-aspartylphosphate" evidence="5">
    <location>
        <position position="61"/>
    </location>
</feature>
<proteinExistence type="predicted"/>
<dbReference type="PROSITE" id="PS50110">
    <property type="entry name" value="RESPONSE_REGULATORY"/>
    <property type="match status" value="1"/>
</dbReference>
<evidence type="ECO:0000259" key="6">
    <source>
        <dbReference type="PROSITE" id="PS50043"/>
    </source>
</evidence>
<feature type="domain" description="HTH luxR-type" evidence="6">
    <location>
        <begin position="152"/>
        <end position="217"/>
    </location>
</feature>
<keyword evidence="4" id="KW-0804">Transcription</keyword>
<dbReference type="GO" id="GO:0000160">
    <property type="term" value="P:phosphorelay signal transduction system"/>
    <property type="evidence" value="ECO:0007669"/>
    <property type="project" value="InterPro"/>
</dbReference>
<protein>
    <submittedName>
        <fullName evidence="8">DNA-binding response regulator</fullName>
    </submittedName>
</protein>
<dbReference type="CDD" id="cd17535">
    <property type="entry name" value="REC_NarL-like"/>
    <property type="match status" value="1"/>
</dbReference>
<evidence type="ECO:0000313" key="9">
    <source>
        <dbReference type="Proteomes" id="UP000642070"/>
    </source>
</evidence>
<dbReference type="Pfam" id="PF00196">
    <property type="entry name" value="GerE"/>
    <property type="match status" value="1"/>
</dbReference>
<evidence type="ECO:0000259" key="7">
    <source>
        <dbReference type="PROSITE" id="PS50110"/>
    </source>
</evidence>
<dbReference type="InterPro" id="IPR000792">
    <property type="entry name" value="Tscrpt_reg_LuxR_C"/>
</dbReference>
<dbReference type="SMART" id="SM00448">
    <property type="entry name" value="REC"/>
    <property type="match status" value="1"/>
</dbReference>
<evidence type="ECO:0000256" key="5">
    <source>
        <dbReference type="PROSITE-ProRule" id="PRU00169"/>
    </source>
</evidence>
<dbReference type="EMBL" id="BMPI01000012">
    <property type="protein sequence ID" value="GGM27004.1"/>
    <property type="molecule type" value="Genomic_DNA"/>
</dbReference>
<dbReference type="Gene3D" id="3.40.50.2300">
    <property type="match status" value="1"/>
</dbReference>
<evidence type="ECO:0000313" key="8">
    <source>
        <dbReference type="EMBL" id="GGM27004.1"/>
    </source>
</evidence>
<keyword evidence="3 8" id="KW-0238">DNA-binding</keyword>
<organism evidence="8 9">
    <name type="scientific">Dactylosporangium sucinum</name>
    <dbReference type="NCBI Taxonomy" id="1424081"/>
    <lineage>
        <taxon>Bacteria</taxon>
        <taxon>Bacillati</taxon>
        <taxon>Actinomycetota</taxon>
        <taxon>Actinomycetes</taxon>
        <taxon>Micromonosporales</taxon>
        <taxon>Micromonosporaceae</taxon>
        <taxon>Dactylosporangium</taxon>
    </lineage>
</organism>
<evidence type="ECO:0000256" key="3">
    <source>
        <dbReference type="ARBA" id="ARBA00023125"/>
    </source>
</evidence>
<dbReference type="Pfam" id="PF00072">
    <property type="entry name" value="Response_reg"/>
    <property type="match status" value="1"/>
</dbReference>
<feature type="domain" description="Response regulatory" evidence="7">
    <location>
        <begin position="10"/>
        <end position="126"/>
    </location>
</feature>
<dbReference type="Proteomes" id="UP000642070">
    <property type="component" value="Unassembled WGS sequence"/>
</dbReference>
<dbReference type="InterPro" id="IPR039420">
    <property type="entry name" value="WalR-like"/>
</dbReference>
<dbReference type="GO" id="GO:0003677">
    <property type="term" value="F:DNA binding"/>
    <property type="evidence" value="ECO:0007669"/>
    <property type="project" value="UniProtKB-KW"/>
</dbReference>
<evidence type="ECO:0000256" key="1">
    <source>
        <dbReference type="ARBA" id="ARBA00022553"/>
    </source>
</evidence>
<dbReference type="InterPro" id="IPR001789">
    <property type="entry name" value="Sig_transdc_resp-reg_receiver"/>
</dbReference>
<evidence type="ECO:0000256" key="2">
    <source>
        <dbReference type="ARBA" id="ARBA00023015"/>
    </source>
</evidence>
<accession>A0A917TKU8</accession>
<name>A0A917TKU8_9ACTN</name>
<dbReference type="PROSITE" id="PS50043">
    <property type="entry name" value="HTH_LUXR_2"/>
    <property type="match status" value="1"/>
</dbReference>
<evidence type="ECO:0000256" key="4">
    <source>
        <dbReference type="ARBA" id="ARBA00023163"/>
    </source>
</evidence>
<dbReference type="RefSeq" id="WP_229835039.1">
    <property type="nucleotide sequence ID" value="NZ_BMPI01000012.1"/>
</dbReference>
<dbReference type="PANTHER" id="PTHR43214:SF24">
    <property type="entry name" value="TRANSCRIPTIONAL REGULATORY PROTEIN NARL-RELATED"/>
    <property type="match status" value="1"/>
</dbReference>
<reference evidence="8" key="1">
    <citation type="journal article" date="2014" name="Int. J. Syst. Evol. Microbiol.">
        <title>Complete genome sequence of Corynebacterium casei LMG S-19264T (=DSM 44701T), isolated from a smear-ripened cheese.</title>
        <authorList>
            <consortium name="US DOE Joint Genome Institute (JGI-PGF)"/>
            <person name="Walter F."/>
            <person name="Albersmeier A."/>
            <person name="Kalinowski J."/>
            <person name="Ruckert C."/>
        </authorList>
    </citation>
    <scope>NUCLEOTIDE SEQUENCE</scope>
    <source>
        <strain evidence="8">JCM 19831</strain>
    </source>
</reference>
<dbReference type="InterPro" id="IPR016032">
    <property type="entry name" value="Sig_transdc_resp-reg_C-effctor"/>
</dbReference>
<keyword evidence="1 5" id="KW-0597">Phosphoprotein</keyword>
<dbReference type="SMART" id="SM00421">
    <property type="entry name" value="HTH_LUXR"/>
    <property type="match status" value="1"/>
</dbReference>